<dbReference type="PROSITE" id="PS00892">
    <property type="entry name" value="HIT_1"/>
    <property type="match status" value="1"/>
</dbReference>
<sequence>MEPNSTALRRLSLIASHFPLTHCSSSPHLGFNCSSSSNGENQKNTCVFCLIVRGKAPSIKVYEDEVCLCILDANPLCFGHSLVIPKSHFPSLQETPPSVVAAMSSKVPLISSAVMKATGCDSFNLLVNNGAAAGQVIYHTHIHIIPRKASDCLWTSESLSRCPLKSDEAQKLADGIRENLSFSNNFEDSKGQGSSLIVN</sequence>
<dbReference type="Pfam" id="PF01230">
    <property type="entry name" value="HIT"/>
    <property type="match status" value="1"/>
</dbReference>
<dbReference type="GO" id="GO:0009150">
    <property type="term" value="P:purine ribonucleotide metabolic process"/>
    <property type="evidence" value="ECO:0000318"/>
    <property type="project" value="GO_Central"/>
</dbReference>
<proteinExistence type="predicted"/>
<evidence type="ECO:0000256" key="3">
    <source>
        <dbReference type="PROSITE-ProRule" id="PRU00464"/>
    </source>
</evidence>
<dbReference type="InterPro" id="IPR019808">
    <property type="entry name" value="Histidine_triad_CS"/>
</dbReference>
<dbReference type="GO" id="GO:0006790">
    <property type="term" value="P:sulfur compound metabolic process"/>
    <property type="evidence" value="ECO:0000318"/>
    <property type="project" value="GO_Central"/>
</dbReference>
<feature type="active site" description="Tele-AMP-histidine intermediate" evidence="1">
    <location>
        <position position="141"/>
    </location>
</feature>
<feature type="short sequence motif" description="Histidine triad motif" evidence="2 3">
    <location>
        <begin position="139"/>
        <end position="143"/>
    </location>
</feature>
<dbReference type="Gramene" id="PHT77927">
    <property type="protein sequence ID" value="PHT77927"/>
    <property type="gene ID" value="T459_15979"/>
</dbReference>
<dbReference type="Gene3D" id="3.30.428.10">
    <property type="entry name" value="HIT-like"/>
    <property type="match status" value="1"/>
</dbReference>
<dbReference type="InterPro" id="IPR036265">
    <property type="entry name" value="HIT-like_sf"/>
</dbReference>
<keyword evidence="6" id="KW-1185">Reference proteome</keyword>
<dbReference type="PRINTS" id="PR00332">
    <property type="entry name" value="HISTRIAD"/>
</dbReference>
<dbReference type="Proteomes" id="UP000222542">
    <property type="component" value="Unassembled WGS sequence"/>
</dbReference>
<dbReference type="GO" id="GO:0005777">
    <property type="term" value="C:peroxisome"/>
    <property type="evidence" value="ECO:0007669"/>
    <property type="project" value="EnsemblPlants"/>
</dbReference>
<dbReference type="PANTHER" id="PTHR47670">
    <property type="entry name" value="ADENYLYLSULFATASE HINT3"/>
    <property type="match status" value="1"/>
</dbReference>
<feature type="domain" description="HIT" evidence="4">
    <location>
        <begin position="47"/>
        <end position="154"/>
    </location>
</feature>
<protein>
    <recommendedName>
        <fullName evidence="4">HIT domain-containing protein</fullName>
    </recommendedName>
</protein>
<dbReference type="GO" id="GO:0047627">
    <property type="term" value="F:adenylylsulfatase activity"/>
    <property type="evidence" value="ECO:0000318"/>
    <property type="project" value="GO_Central"/>
</dbReference>
<dbReference type="SUPFAM" id="SSF54197">
    <property type="entry name" value="HIT-like"/>
    <property type="match status" value="1"/>
</dbReference>
<evidence type="ECO:0000259" key="4">
    <source>
        <dbReference type="PROSITE" id="PS51084"/>
    </source>
</evidence>
<dbReference type="InterPro" id="IPR039384">
    <property type="entry name" value="HINT"/>
</dbReference>
<dbReference type="EMBL" id="AYRZ02000006">
    <property type="protein sequence ID" value="PHT77927.1"/>
    <property type="molecule type" value="Genomic_DNA"/>
</dbReference>
<name>A0A1U8GXI3_CAPAN</name>
<gene>
    <name evidence="5" type="ORF">T459_15979</name>
</gene>
<comment type="caution">
    <text evidence="5">The sequence shown here is derived from an EMBL/GenBank/DDBJ whole genome shotgun (WGS) entry which is preliminary data.</text>
</comment>
<dbReference type="InterPro" id="IPR001310">
    <property type="entry name" value="Histidine_triad_HIT"/>
</dbReference>
<evidence type="ECO:0000256" key="1">
    <source>
        <dbReference type="PIRSR" id="PIRSR601310-1"/>
    </source>
</evidence>
<evidence type="ECO:0000256" key="2">
    <source>
        <dbReference type="PIRSR" id="PIRSR601310-3"/>
    </source>
</evidence>
<evidence type="ECO:0000313" key="5">
    <source>
        <dbReference type="EMBL" id="PHT77927.1"/>
    </source>
</evidence>
<dbReference type="OrthoDB" id="672793at2759"/>
<reference evidence="5 6" key="2">
    <citation type="journal article" date="2017" name="Genome Biol.">
        <title>New reference genome sequences of hot pepper reveal the massive evolution of plant disease-resistance genes by retroduplication.</title>
        <authorList>
            <person name="Kim S."/>
            <person name="Park J."/>
            <person name="Yeom S.I."/>
            <person name="Kim Y.M."/>
            <person name="Seo E."/>
            <person name="Kim K.T."/>
            <person name="Kim M.S."/>
            <person name="Lee J.M."/>
            <person name="Cheong K."/>
            <person name="Shin H.S."/>
            <person name="Kim S.B."/>
            <person name="Han K."/>
            <person name="Lee J."/>
            <person name="Park M."/>
            <person name="Lee H.A."/>
            <person name="Lee H.Y."/>
            <person name="Lee Y."/>
            <person name="Oh S."/>
            <person name="Lee J.H."/>
            <person name="Choi E."/>
            <person name="Choi E."/>
            <person name="Lee S.E."/>
            <person name="Jeon J."/>
            <person name="Kim H."/>
            <person name="Choi G."/>
            <person name="Song H."/>
            <person name="Lee J."/>
            <person name="Lee S.C."/>
            <person name="Kwon J.K."/>
            <person name="Lee H.Y."/>
            <person name="Koo N."/>
            <person name="Hong Y."/>
            <person name="Kim R.W."/>
            <person name="Kang W.H."/>
            <person name="Huh J.H."/>
            <person name="Kang B.C."/>
            <person name="Yang T.J."/>
            <person name="Lee Y.H."/>
            <person name="Bennetzen J.L."/>
            <person name="Choi D."/>
        </authorList>
    </citation>
    <scope>NUCLEOTIDE SEQUENCE [LARGE SCALE GENOMIC DNA]</scope>
    <source>
        <strain evidence="6">cv. CM334</strain>
    </source>
</reference>
<dbReference type="PANTHER" id="PTHR47670:SF1">
    <property type="entry name" value="ADENYLYLSULFATASE HINT3"/>
    <property type="match status" value="1"/>
</dbReference>
<accession>A0A1U8GXI3</accession>
<dbReference type="InterPro" id="IPR011146">
    <property type="entry name" value="HIT-like"/>
</dbReference>
<dbReference type="AlphaFoldDB" id="A0A1U8GXI3"/>
<dbReference type="CDD" id="cd01277">
    <property type="entry name" value="HINT_subgroup"/>
    <property type="match status" value="1"/>
</dbReference>
<dbReference type="STRING" id="4072.A0A1U8GXI3"/>
<reference evidence="5 6" key="1">
    <citation type="journal article" date="2014" name="Nat. Genet.">
        <title>Genome sequence of the hot pepper provides insights into the evolution of pungency in Capsicum species.</title>
        <authorList>
            <person name="Kim S."/>
            <person name="Park M."/>
            <person name="Yeom S.I."/>
            <person name="Kim Y.M."/>
            <person name="Lee J.M."/>
            <person name="Lee H.A."/>
            <person name="Seo E."/>
            <person name="Choi J."/>
            <person name="Cheong K."/>
            <person name="Kim K.T."/>
            <person name="Jung K."/>
            <person name="Lee G.W."/>
            <person name="Oh S.K."/>
            <person name="Bae C."/>
            <person name="Kim S.B."/>
            <person name="Lee H.Y."/>
            <person name="Kim S.Y."/>
            <person name="Kim M.S."/>
            <person name="Kang B.C."/>
            <person name="Jo Y.D."/>
            <person name="Yang H.B."/>
            <person name="Jeong H.J."/>
            <person name="Kang W.H."/>
            <person name="Kwon J.K."/>
            <person name="Shin C."/>
            <person name="Lim J.Y."/>
            <person name="Park J.H."/>
            <person name="Huh J.H."/>
            <person name="Kim J.S."/>
            <person name="Kim B.D."/>
            <person name="Cohen O."/>
            <person name="Paran I."/>
            <person name="Suh M.C."/>
            <person name="Lee S.B."/>
            <person name="Kim Y.K."/>
            <person name="Shin Y."/>
            <person name="Noh S.J."/>
            <person name="Park J."/>
            <person name="Seo Y.S."/>
            <person name="Kwon S.Y."/>
            <person name="Kim H.A."/>
            <person name="Park J.M."/>
            <person name="Kim H.J."/>
            <person name="Choi S.B."/>
            <person name="Bosland P.W."/>
            <person name="Reeves G."/>
            <person name="Jo S.H."/>
            <person name="Lee B.W."/>
            <person name="Cho H.T."/>
            <person name="Choi H.S."/>
            <person name="Lee M.S."/>
            <person name="Yu Y."/>
            <person name="Do Choi Y."/>
            <person name="Park B.S."/>
            <person name="van Deynze A."/>
            <person name="Ashrafi H."/>
            <person name="Hill T."/>
            <person name="Kim W.T."/>
            <person name="Pai H.S."/>
            <person name="Ahn H.K."/>
            <person name="Yeam I."/>
            <person name="Giovannoni J.J."/>
            <person name="Rose J.K."/>
            <person name="Sorensen I."/>
            <person name="Lee S.J."/>
            <person name="Kim R.W."/>
            <person name="Choi I.Y."/>
            <person name="Choi B.S."/>
            <person name="Lim J.S."/>
            <person name="Lee Y.H."/>
            <person name="Choi D."/>
        </authorList>
    </citation>
    <scope>NUCLEOTIDE SEQUENCE [LARGE SCALE GENOMIC DNA]</scope>
    <source>
        <strain evidence="6">cv. CM334</strain>
    </source>
</reference>
<organism evidence="5 6">
    <name type="scientific">Capsicum annuum</name>
    <name type="common">Capsicum pepper</name>
    <dbReference type="NCBI Taxonomy" id="4072"/>
    <lineage>
        <taxon>Eukaryota</taxon>
        <taxon>Viridiplantae</taxon>
        <taxon>Streptophyta</taxon>
        <taxon>Embryophyta</taxon>
        <taxon>Tracheophyta</taxon>
        <taxon>Spermatophyta</taxon>
        <taxon>Magnoliopsida</taxon>
        <taxon>eudicotyledons</taxon>
        <taxon>Gunneridae</taxon>
        <taxon>Pentapetalae</taxon>
        <taxon>asterids</taxon>
        <taxon>lamiids</taxon>
        <taxon>Solanales</taxon>
        <taxon>Solanaceae</taxon>
        <taxon>Solanoideae</taxon>
        <taxon>Capsiceae</taxon>
        <taxon>Capsicum</taxon>
    </lineage>
</organism>
<evidence type="ECO:0000313" key="6">
    <source>
        <dbReference type="Proteomes" id="UP000222542"/>
    </source>
</evidence>
<dbReference type="OMA" id="FSVFHTS"/>
<dbReference type="PROSITE" id="PS51084">
    <property type="entry name" value="HIT_2"/>
    <property type="match status" value="1"/>
</dbReference>